<organism evidence="1 2">
    <name type="scientific">Calycina marina</name>
    <dbReference type="NCBI Taxonomy" id="1763456"/>
    <lineage>
        <taxon>Eukaryota</taxon>
        <taxon>Fungi</taxon>
        <taxon>Dikarya</taxon>
        <taxon>Ascomycota</taxon>
        <taxon>Pezizomycotina</taxon>
        <taxon>Leotiomycetes</taxon>
        <taxon>Helotiales</taxon>
        <taxon>Pezizellaceae</taxon>
        <taxon>Calycina</taxon>
    </lineage>
</organism>
<name>A0A9P7Z4J6_9HELO</name>
<evidence type="ECO:0000313" key="2">
    <source>
        <dbReference type="Proteomes" id="UP000887226"/>
    </source>
</evidence>
<keyword evidence="2" id="KW-1185">Reference proteome</keyword>
<proteinExistence type="predicted"/>
<sequence>MKLLDILHSSAVLYFRALSLHGIVVTSGIQPYLWYSETVGRHETKLSLGTSTFSNEVENSSSIDYLQVVFYNGASSSCSHCQLLLHAVYSPHISDITNFKKAPDQPPTHCLSSPPINIEDVSSTDRSSELQMMNFFLRGVECPGGSYKCCVECCLCSCHSCCMSRRAYRCLTEDDNGPKEGSGEEVYIIPDEPRLRCMNGYSNQGLPVPMILVTVVHGEDLSLSLSLLQKRTITGT</sequence>
<evidence type="ECO:0000313" key="1">
    <source>
        <dbReference type="EMBL" id="KAG9244790.1"/>
    </source>
</evidence>
<gene>
    <name evidence="1" type="ORF">BJ878DRAFT_52280</name>
</gene>
<dbReference type="AlphaFoldDB" id="A0A9P7Z4J6"/>
<dbReference type="EMBL" id="MU253883">
    <property type="protein sequence ID" value="KAG9244790.1"/>
    <property type="molecule type" value="Genomic_DNA"/>
</dbReference>
<dbReference type="Proteomes" id="UP000887226">
    <property type="component" value="Unassembled WGS sequence"/>
</dbReference>
<reference evidence="1" key="1">
    <citation type="journal article" date="2021" name="IMA Fungus">
        <title>Genomic characterization of three marine fungi, including Emericellopsis atlantica sp. nov. with signatures of a generalist lifestyle and marine biomass degradation.</title>
        <authorList>
            <person name="Hagestad O.C."/>
            <person name="Hou L."/>
            <person name="Andersen J.H."/>
            <person name="Hansen E.H."/>
            <person name="Altermark B."/>
            <person name="Li C."/>
            <person name="Kuhnert E."/>
            <person name="Cox R.J."/>
            <person name="Crous P.W."/>
            <person name="Spatafora J.W."/>
            <person name="Lail K."/>
            <person name="Amirebrahimi M."/>
            <person name="Lipzen A."/>
            <person name="Pangilinan J."/>
            <person name="Andreopoulos W."/>
            <person name="Hayes R.D."/>
            <person name="Ng V."/>
            <person name="Grigoriev I.V."/>
            <person name="Jackson S.A."/>
            <person name="Sutton T.D.S."/>
            <person name="Dobson A.D.W."/>
            <person name="Rama T."/>
        </authorList>
    </citation>
    <scope>NUCLEOTIDE SEQUENCE</scope>
    <source>
        <strain evidence="1">TRa3180A</strain>
    </source>
</reference>
<accession>A0A9P7Z4J6</accession>
<protein>
    <submittedName>
        <fullName evidence="1">Uncharacterized protein</fullName>
    </submittedName>
</protein>
<comment type="caution">
    <text evidence="1">The sequence shown here is derived from an EMBL/GenBank/DDBJ whole genome shotgun (WGS) entry which is preliminary data.</text>
</comment>